<protein>
    <recommendedName>
        <fullName evidence="2">ABM domain-containing protein</fullName>
    </recommendedName>
</protein>
<accession>A0ABR2YBQ0</accession>
<feature type="domain" description="ABM" evidence="2">
    <location>
        <begin position="58"/>
        <end position="121"/>
    </location>
</feature>
<dbReference type="PANTHER" id="PTHR40624:SF1">
    <property type="entry name" value="BIOSYNTHESIS MONOOXYGENASE, PUTATIVE (AFU_ORTHOLOGUE AFUA_1G12025)-RELATED"/>
    <property type="match status" value="1"/>
</dbReference>
<keyword evidence="4" id="KW-1185">Reference proteome</keyword>
<keyword evidence="1" id="KW-0472">Membrane</keyword>
<organism evidence="3 4">
    <name type="scientific">Coccomyxa subellipsoidea</name>
    <dbReference type="NCBI Taxonomy" id="248742"/>
    <lineage>
        <taxon>Eukaryota</taxon>
        <taxon>Viridiplantae</taxon>
        <taxon>Chlorophyta</taxon>
        <taxon>core chlorophytes</taxon>
        <taxon>Trebouxiophyceae</taxon>
        <taxon>Trebouxiophyceae incertae sedis</taxon>
        <taxon>Coccomyxaceae</taxon>
        <taxon>Coccomyxa</taxon>
    </lineage>
</organism>
<keyword evidence="1" id="KW-1133">Transmembrane helix</keyword>
<dbReference type="Proteomes" id="UP001491310">
    <property type="component" value="Unassembled WGS sequence"/>
</dbReference>
<comment type="caution">
    <text evidence="3">The sequence shown here is derived from an EMBL/GenBank/DDBJ whole genome shotgun (WGS) entry which is preliminary data.</text>
</comment>
<evidence type="ECO:0000313" key="4">
    <source>
        <dbReference type="Proteomes" id="UP001491310"/>
    </source>
</evidence>
<keyword evidence="1" id="KW-0812">Transmembrane</keyword>
<dbReference type="InterPro" id="IPR011008">
    <property type="entry name" value="Dimeric_a/b-barrel"/>
</dbReference>
<dbReference type="InterPro" id="IPR007138">
    <property type="entry name" value="ABM_dom"/>
</dbReference>
<evidence type="ECO:0000313" key="3">
    <source>
        <dbReference type="EMBL" id="KAK9901693.1"/>
    </source>
</evidence>
<dbReference type="EMBL" id="JALJOT010000017">
    <property type="protein sequence ID" value="KAK9901693.1"/>
    <property type="molecule type" value="Genomic_DNA"/>
</dbReference>
<feature type="transmembrane region" description="Helical" evidence="1">
    <location>
        <begin position="6"/>
        <end position="26"/>
    </location>
</feature>
<gene>
    <name evidence="3" type="ORF">WJX75_008656</name>
</gene>
<dbReference type="SUPFAM" id="SSF54909">
    <property type="entry name" value="Dimeric alpha+beta barrel"/>
    <property type="match status" value="1"/>
</dbReference>
<proteinExistence type="predicted"/>
<dbReference type="Pfam" id="PF03992">
    <property type="entry name" value="ABM"/>
    <property type="match status" value="1"/>
</dbReference>
<name>A0ABR2YBQ0_9CHLO</name>
<reference evidence="3 4" key="1">
    <citation type="journal article" date="2024" name="Nat. Commun.">
        <title>Phylogenomics reveals the evolutionary origins of lichenization in chlorophyte algae.</title>
        <authorList>
            <person name="Puginier C."/>
            <person name="Libourel C."/>
            <person name="Otte J."/>
            <person name="Skaloud P."/>
            <person name="Haon M."/>
            <person name="Grisel S."/>
            <person name="Petersen M."/>
            <person name="Berrin J.G."/>
            <person name="Delaux P.M."/>
            <person name="Dal Grande F."/>
            <person name="Keller J."/>
        </authorList>
    </citation>
    <scope>NUCLEOTIDE SEQUENCE [LARGE SCALE GENOMIC DNA]</scope>
    <source>
        <strain evidence="3 4">SAG 216-7</strain>
    </source>
</reference>
<dbReference type="Gene3D" id="3.30.70.100">
    <property type="match status" value="1"/>
</dbReference>
<dbReference type="PANTHER" id="PTHR40624">
    <property type="entry name" value="BIOSYNTHESIS MONOOXYGENASE, PUTATIVE (AFU_ORTHOLOGUE AFUA_1G12025)-RELATED"/>
    <property type="match status" value="1"/>
</dbReference>
<sequence>MGNDSAIQWMVPAFVAVTAAAGAYLLGKSTKVDRTTGKKNKKAFLLVITHEYKTIRDRDLFISLFEPLAKYVVQHETETLAYELSISDKNPLKIIIFERYTCKEALTDLHHNSAPFKKFKKAVEEAKLEFASKTGESYIETDSGYM</sequence>
<evidence type="ECO:0000256" key="1">
    <source>
        <dbReference type="SAM" id="Phobius"/>
    </source>
</evidence>
<evidence type="ECO:0000259" key="2">
    <source>
        <dbReference type="Pfam" id="PF03992"/>
    </source>
</evidence>